<evidence type="ECO:0000313" key="3">
    <source>
        <dbReference type="Proteomes" id="UP000622552"/>
    </source>
</evidence>
<evidence type="ECO:0000313" key="2">
    <source>
        <dbReference type="EMBL" id="MBG6138749.1"/>
    </source>
</evidence>
<protein>
    <submittedName>
        <fullName evidence="2">Acetylornithine deacetylase/succinyl-diaminopimelate desuccinylase-like protein</fullName>
    </submittedName>
</protein>
<keyword evidence="1" id="KW-0812">Transmembrane</keyword>
<name>A0A8J7GUM1_9ACTN</name>
<proteinExistence type="predicted"/>
<reference evidence="2" key="1">
    <citation type="submission" date="2020-11" db="EMBL/GenBank/DDBJ databases">
        <title>Sequencing the genomes of 1000 actinobacteria strains.</title>
        <authorList>
            <person name="Klenk H.-P."/>
        </authorList>
    </citation>
    <scope>NUCLEOTIDE SEQUENCE</scope>
    <source>
        <strain evidence="2">DSM 45356</strain>
    </source>
</reference>
<dbReference type="RefSeq" id="WP_197005472.1">
    <property type="nucleotide sequence ID" value="NZ_BONS01000009.1"/>
</dbReference>
<sequence length="137" mass="14968">MRTRAVLIAGAFAIMLVCCGGFLFYITLSEPFLPDRDEALPMPAGLTGEVEATSWRNCGSGTCSWRVTVRSTSGASSAQVLQQVRKHLEDQHGWRLDSDGSACRGKSFIDMREVCVQTYVTGTDDVIVHLSGHRAIM</sequence>
<gene>
    <name evidence="2" type="ORF">IW245_004943</name>
</gene>
<comment type="caution">
    <text evidence="2">The sequence shown here is derived from an EMBL/GenBank/DDBJ whole genome shotgun (WGS) entry which is preliminary data.</text>
</comment>
<evidence type="ECO:0000256" key="1">
    <source>
        <dbReference type="SAM" id="Phobius"/>
    </source>
</evidence>
<organism evidence="2 3">
    <name type="scientific">Longispora fulva</name>
    <dbReference type="NCBI Taxonomy" id="619741"/>
    <lineage>
        <taxon>Bacteria</taxon>
        <taxon>Bacillati</taxon>
        <taxon>Actinomycetota</taxon>
        <taxon>Actinomycetes</taxon>
        <taxon>Micromonosporales</taxon>
        <taxon>Micromonosporaceae</taxon>
        <taxon>Longispora</taxon>
    </lineage>
</organism>
<keyword evidence="3" id="KW-1185">Reference proteome</keyword>
<keyword evidence="1" id="KW-0472">Membrane</keyword>
<dbReference type="AlphaFoldDB" id="A0A8J7GUM1"/>
<keyword evidence="1" id="KW-1133">Transmembrane helix</keyword>
<dbReference type="EMBL" id="JADOUF010000001">
    <property type="protein sequence ID" value="MBG6138749.1"/>
    <property type="molecule type" value="Genomic_DNA"/>
</dbReference>
<accession>A0A8J7GUM1</accession>
<feature type="transmembrane region" description="Helical" evidence="1">
    <location>
        <begin position="6"/>
        <end position="26"/>
    </location>
</feature>
<dbReference type="Proteomes" id="UP000622552">
    <property type="component" value="Unassembled WGS sequence"/>
</dbReference>